<dbReference type="AlphaFoldDB" id="A0ABD1IF97"/>
<name>A0ABD1IF97_SALDI</name>
<gene>
    <name evidence="2" type="ORF">AAHA92_02033</name>
</gene>
<feature type="signal peptide" evidence="1">
    <location>
        <begin position="1"/>
        <end position="19"/>
    </location>
</feature>
<organism evidence="2 3">
    <name type="scientific">Salvia divinorum</name>
    <name type="common">Maria pastora</name>
    <name type="synonym">Diviner's sage</name>
    <dbReference type="NCBI Taxonomy" id="28513"/>
    <lineage>
        <taxon>Eukaryota</taxon>
        <taxon>Viridiplantae</taxon>
        <taxon>Streptophyta</taxon>
        <taxon>Embryophyta</taxon>
        <taxon>Tracheophyta</taxon>
        <taxon>Spermatophyta</taxon>
        <taxon>Magnoliopsida</taxon>
        <taxon>eudicotyledons</taxon>
        <taxon>Gunneridae</taxon>
        <taxon>Pentapetalae</taxon>
        <taxon>asterids</taxon>
        <taxon>lamiids</taxon>
        <taxon>Lamiales</taxon>
        <taxon>Lamiaceae</taxon>
        <taxon>Nepetoideae</taxon>
        <taxon>Mentheae</taxon>
        <taxon>Salviinae</taxon>
        <taxon>Salvia</taxon>
        <taxon>Salvia subgen. Calosphace</taxon>
    </lineage>
</organism>
<evidence type="ECO:0008006" key="4">
    <source>
        <dbReference type="Google" id="ProtNLM"/>
    </source>
</evidence>
<reference evidence="2 3" key="1">
    <citation type="submission" date="2024-06" db="EMBL/GenBank/DDBJ databases">
        <title>A chromosome level genome sequence of Diviner's sage (Salvia divinorum).</title>
        <authorList>
            <person name="Ford S.A."/>
            <person name="Ro D.-K."/>
            <person name="Ness R.W."/>
            <person name="Phillips M.A."/>
        </authorList>
    </citation>
    <scope>NUCLEOTIDE SEQUENCE [LARGE SCALE GENOMIC DNA]</scope>
    <source>
        <strain evidence="2">SAF-2024a</strain>
        <tissue evidence="2">Leaf</tissue>
    </source>
</reference>
<dbReference type="EMBL" id="JBEAFC010000002">
    <property type="protein sequence ID" value="KAL1566424.1"/>
    <property type="molecule type" value="Genomic_DNA"/>
</dbReference>
<proteinExistence type="predicted"/>
<protein>
    <recommendedName>
        <fullName evidence="4">Secreted protein</fullName>
    </recommendedName>
</protein>
<evidence type="ECO:0000313" key="3">
    <source>
        <dbReference type="Proteomes" id="UP001567538"/>
    </source>
</evidence>
<keyword evidence="1" id="KW-0732">Signal</keyword>
<comment type="caution">
    <text evidence="2">The sequence shown here is derived from an EMBL/GenBank/DDBJ whole genome shotgun (WGS) entry which is preliminary data.</text>
</comment>
<keyword evidence="3" id="KW-1185">Reference proteome</keyword>
<accession>A0ABD1IF97</accession>
<evidence type="ECO:0000313" key="2">
    <source>
        <dbReference type="EMBL" id="KAL1566424.1"/>
    </source>
</evidence>
<evidence type="ECO:0000256" key="1">
    <source>
        <dbReference type="SAM" id="SignalP"/>
    </source>
</evidence>
<dbReference type="Proteomes" id="UP001567538">
    <property type="component" value="Unassembled WGS sequence"/>
</dbReference>
<feature type="chain" id="PRO_5044773822" description="Secreted protein" evidence="1">
    <location>
        <begin position="20"/>
        <end position="90"/>
    </location>
</feature>
<sequence length="90" mass="10063">MSREITIVVVIWSIGNAFAEMQIPQQEVSFSFRISLLLADPSCFCISASGFLHNSGSVGAKFEVQIPCYFLIGSFCRFPFTVWKGDVEFI</sequence>